<name>A0A382E385_9ZZZZ</name>
<organism evidence="1">
    <name type="scientific">marine metagenome</name>
    <dbReference type="NCBI Taxonomy" id="408172"/>
    <lineage>
        <taxon>unclassified sequences</taxon>
        <taxon>metagenomes</taxon>
        <taxon>ecological metagenomes</taxon>
    </lineage>
</organism>
<sequence>MTTYLKKEGVEFRDPSTGEVLSILEELETPGTEYLNITLHDDEGWKLDVYENGFVEFYEHEYDKRIVGKHITHERVIQMWRMMQEGKRDQIKKLLKRKPDPIQ</sequence>
<gene>
    <name evidence="1" type="ORF">METZ01_LOCUS197448</name>
</gene>
<reference evidence="1" key="1">
    <citation type="submission" date="2018-05" db="EMBL/GenBank/DDBJ databases">
        <authorList>
            <person name="Lanie J.A."/>
            <person name="Ng W.-L."/>
            <person name="Kazmierczak K.M."/>
            <person name="Andrzejewski T.M."/>
            <person name="Davidsen T.M."/>
            <person name="Wayne K.J."/>
            <person name="Tettelin H."/>
            <person name="Glass J.I."/>
            <person name="Rusch D."/>
            <person name="Podicherti R."/>
            <person name="Tsui H.-C.T."/>
            <person name="Winkler M.E."/>
        </authorList>
    </citation>
    <scope>NUCLEOTIDE SEQUENCE</scope>
</reference>
<evidence type="ECO:0000313" key="1">
    <source>
        <dbReference type="EMBL" id="SVB44594.1"/>
    </source>
</evidence>
<dbReference type="EMBL" id="UINC01042239">
    <property type="protein sequence ID" value="SVB44594.1"/>
    <property type="molecule type" value="Genomic_DNA"/>
</dbReference>
<protein>
    <submittedName>
        <fullName evidence="1">Uncharacterized protein</fullName>
    </submittedName>
</protein>
<dbReference type="AlphaFoldDB" id="A0A382E385"/>
<accession>A0A382E385</accession>
<proteinExistence type="predicted"/>